<gene>
    <name evidence="2" type="ORF">AVEN_264479_1</name>
</gene>
<protein>
    <submittedName>
        <fullName evidence="2">Uncharacterized protein</fullName>
    </submittedName>
</protein>
<dbReference type="EMBL" id="BGPR01006649">
    <property type="protein sequence ID" value="GBN20704.1"/>
    <property type="molecule type" value="Genomic_DNA"/>
</dbReference>
<dbReference type="AlphaFoldDB" id="A0A4Y2M2B0"/>
<comment type="caution">
    <text evidence="2">The sequence shown here is derived from an EMBL/GenBank/DDBJ whole genome shotgun (WGS) entry which is preliminary data.</text>
</comment>
<evidence type="ECO:0000256" key="1">
    <source>
        <dbReference type="SAM" id="MobiDB-lite"/>
    </source>
</evidence>
<keyword evidence="3" id="KW-1185">Reference proteome</keyword>
<reference evidence="2 3" key="1">
    <citation type="journal article" date="2019" name="Sci. Rep.">
        <title>Orb-weaving spider Araneus ventricosus genome elucidates the spidroin gene catalogue.</title>
        <authorList>
            <person name="Kono N."/>
            <person name="Nakamura H."/>
            <person name="Ohtoshi R."/>
            <person name="Moran D.A.P."/>
            <person name="Shinohara A."/>
            <person name="Yoshida Y."/>
            <person name="Fujiwara M."/>
            <person name="Mori M."/>
            <person name="Tomita M."/>
            <person name="Arakawa K."/>
        </authorList>
    </citation>
    <scope>NUCLEOTIDE SEQUENCE [LARGE SCALE GENOMIC DNA]</scope>
</reference>
<feature type="region of interest" description="Disordered" evidence="1">
    <location>
        <begin position="62"/>
        <end position="96"/>
    </location>
</feature>
<sequence length="96" mass="10560">MGVYPPHITGRMQESFGEVTPAGLSPRRSNLQTFPEAHPDSVAVVISDIFLFCVRCLWKRTGRGSHASPRDSHDVLGGRRHKFGGQRTSPSLQTST</sequence>
<evidence type="ECO:0000313" key="3">
    <source>
        <dbReference type="Proteomes" id="UP000499080"/>
    </source>
</evidence>
<feature type="compositionally biased region" description="Polar residues" evidence="1">
    <location>
        <begin position="86"/>
        <end position="96"/>
    </location>
</feature>
<accession>A0A4Y2M2B0</accession>
<feature type="region of interest" description="Disordered" evidence="1">
    <location>
        <begin position="1"/>
        <end position="22"/>
    </location>
</feature>
<name>A0A4Y2M2B0_ARAVE</name>
<dbReference type="Proteomes" id="UP000499080">
    <property type="component" value="Unassembled WGS sequence"/>
</dbReference>
<organism evidence="2 3">
    <name type="scientific">Araneus ventricosus</name>
    <name type="common">Orbweaver spider</name>
    <name type="synonym">Epeira ventricosa</name>
    <dbReference type="NCBI Taxonomy" id="182803"/>
    <lineage>
        <taxon>Eukaryota</taxon>
        <taxon>Metazoa</taxon>
        <taxon>Ecdysozoa</taxon>
        <taxon>Arthropoda</taxon>
        <taxon>Chelicerata</taxon>
        <taxon>Arachnida</taxon>
        <taxon>Araneae</taxon>
        <taxon>Araneomorphae</taxon>
        <taxon>Entelegynae</taxon>
        <taxon>Araneoidea</taxon>
        <taxon>Araneidae</taxon>
        <taxon>Araneus</taxon>
    </lineage>
</organism>
<proteinExistence type="predicted"/>
<evidence type="ECO:0000313" key="2">
    <source>
        <dbReference type="EMBL" id="GBN20704.1"/>
    </source>
</evidence>
<feature type="compositionally biased region" description="Basic and acidic residues" evidence="1">
    <location>
        <begin position="68"/>
        <end position="77"/>
    </location>
</feature>